<evidence type="ECO:0000313" key="2">
    <source>
        <dbReference type="Proteomes" id="UP000498740"/>
    </source>
</evidence>
<dbReference type="AlphaFoldDB" id="A0A7J0CYW6"/>
<comment type="caution">
    <text evidence="1">The sequence shown here is derived from an EMBL/GenBank/DDBJ whole genome shotgun (WGS) entry which is preliminary data.</text>
</comment>
<gene>
    <name evidence="1" type="ORF">Smic_61640</name>
</gene>
<proteinExistence type="predicted"/>
<sequence>MGFEPPQRLVRALGEMYGDGAAAEWLDRLPTLTEQAIDAAGPDLSVERAAAPAGAAPWCSWCGGPTGPRPR</sequence>
<name>A0A7J0CYW6_STRMI</name>
<dbReference type="Proteomes" id="UP000498740">
    <property type="component" value="Unassembled WGS sequence"/>
</dbReference>
<organism evidence="1 2">
    <name type="scientific">Streptomyces microflavus</name>
    <name type="common">Streptomyces lipmanii</name>
    <dbReference type="NCBI Taxonomy" id="1919"/>
    <lineage>
        <taxon>Bacteria</taxon>
        <taxon>Bacillati</taxon>
        <taxon>Actinomycetota</taxon>
        <taxon>Actinomycetes</taxon>
        <taxon>Kitasatosporales</taxon>
        <taxon>Streptomycetaceae</taxon>
        <taxon>Streptomyces</taxon>
    </lineage>
</organism>
<dbReference type="EMBL" id="BLWD01000001">
    <property type="protein sequence ID" value="GFN07608.1"/>
    <property type="molecule type" value="Genomic_DNA"/>
</dbReference>
<evidence type="ECO:0000313" key="1">
    <source>
        <dbReference type="EMBL" id="GFN07608.1"/>
    </source>
</evidence>
<protein>
    <submittedName>
        <fullName evidence="1">Uncharacterized protein</fullName>
    </submittedName>
</protein>
<reference evidence="1 2" key="1">
    <citation type="submission" date="2020-05" db="EMBL/GenBank/DDBJ databases">
        <title>Whole genome shotgun sequence of Streptomyces microflavus NBRC 13062.</title>
        <authorList>
            <person name="Komaki H."/>
            <person name="Tamura T."/>
        </authorList>
    </citation>
    <scope>NUCLEOTIDE SEQUENCE [LARGE SCALE GENOMIC DNA]</scope>
    <source>
        <strain evidence="1 2">NBRC 13062</strain>
    </source>
</reference>
<accession>A0A7J0CYW6</accession>